<gene>
    <name evidence="1" type="primary">Nfu_g_1_015710</name>
</gene>
<organism evidence="1">
    <name type="scientific">Iconisemion striatum</name>
    <dbReference type="NCBI Taxonomy" id="60296"/>
    <lineage>
        <taxon>Eukaryota</taxon>
        <taxon>Metazoa</taxon>
        <taxon>Chordata</taxon>
        <taxon>Craniata</taxon>
        <taxon>Vertebrata</taxon>
        <taxon>Euteleostomi</taxon>
        <taxon>Actinopterygii</taxon>
        <taxon>Neopterygii</taxon>
        <taxon>Teleostei</taxon>
        <taxon>Neoteleostei</taxon>
        <taxon>Acanthomorphata</taxon>
        <taxon>Ovalentaria</taxon>
        <taxon>Atherinomorphae</taxon>
        <taxon>Cyprinodontiformes</taxon>
        <taxon>Nothobranchiidae</taxon>
        <taxon>Iconisemion</taxon>
    </lineage>
</organism>
<protein>
    <submittedName>
        <fullName evidence="1">Uncharacterized protein</fullName>
    </submittedName>
</protein>
<name>A0A1A7YVJ2_9TELE</name>
<feature type="non-terminal residue" evidence="1">
    <location>
        <position position="1"/>
    </location>
</feature>
<dbReference type="AlphaFoldDB" id="A0A1A7YVJ2"/>
<reference evidence="1" key="1">
    <citation type="submission" date="2016-05" db="EMBL/GenBank/DDBJ databases">
        <authorList>
            <person name="Lavstsen T."/>
            <person name="Jespersen J.S."/>
        </authorList>
    </citation>
    <scope>NUCLEOTIDE SEQUENCE</scope>
    <source>
        <tissue evidence="1">Brain</tissue>
    </source>
</reference>
<accession>A0A1A7YVJ2</accession>
<dbReference type="EMBL" id="HADX01011956">
    <property type="protein sequence ID" value="SBP34188.1"/>
    <property type="molecule type" value="Transcribed_RNA"/>
</dbReference>
<feature type="non-terminal residue" evidence="1">
    <location>
        <position position="110"/>
    </location>
</feature>
<evidence type="ECO:0000313" key="1">
    <source>
        <dbReference type="EMBL" id="SBP34188.1"/>
    </source>
</evidence>
<proteinExistence type="predicted"/>
<reference evidence="1" key="2">
    <citation type="submission" date="2016-06" db="EMBL/GenBank/DDBJ databases">
        <title>The genome of a short-lived fish provides insights into sex chromosome evolution and the genetic control of aging.</title>
        <authorList>
            <person name="Reichwald K."/>
            <person name="Felder M."/>
            <person name="Petzold A."/>
            <person name="Koch P."/>
            <person name="Groth M."/>
            <person name="Platzer M."/>
        </authorList>
    </citation>
    <scope>NUCLEOTIDE SEQUENCE</scope>
    <source>
        <tissue evidence="1">Brain</tissue>
    </source>
</reference>
<sequence>SWFYSHLTRRTRWSGSGDQMVRGHGRFWISVRAPRFWTEDQRGLAESHWDQRRRNSVSRRVEGPPTPWRQQLLDLTWTKTSDSWILGLLIGQLRIQLLFSMMMLLSQRAD</sequence>